<proteinExistence type="inferred from homology"/>
<organism evidence="7 8">
    <name type="scientific">Neobacillus niacini</name>
    <dbReference type="NCBI Taxonomy" id="86668"/>
    <lineage>
        <taxon>Bacteria</taxon>
        <taxon>Bacillati</taxon>
        <taxon>Bacillota</taxon>
        <taxon>Bacilli</taxon>
        <taxon>Bacillales</taxon>
        <taxon>Bacillaceae</taxon>
        <taxon>Neobacillus</taxon>
    </lineage>
</organism>
<dbReference type="EMBL" id="JACCBX010000002">
    <property type="protein sequence ID" value="NYE04252.1"/>
    <property type="molecule type" value="Genomic_DNA"/>
</dbReference>
<evidence type="ECO:0000256" key="5">
    <source>
        <dbReference type="PIRNR" id="PIRNR005426"/>
    </source>
</evidence>
<comment type="caution">
    <text evidence="7">The sequence shown here is derived from an EMBL/GenBank/DDBJ whole genome shotgun (WGS) entry which is preliminary data.</text>
</comment>
<dbReference type="InterPro" id="IPR000415">
    <property type="entry name" value="Nitroreductase-like"/>
</dbReference>
<sequence length="256" mass="28891">MRKEEQQLNQVVETMMTHRSIRKYANQAVSNEDLDKIIRSTQAAPSWVNGQHVTIISIQDPERRKKMAELAGNQKHIIEAPVFLVFCADFHRIKVACEMEGIEFKSAINPDLLLVGTVDVGIALGNAITAAESLGLGTVPIGGIRRSPLEYIELLNLPEYVIPVSGLCIGYPSETPDLVPRLPKEAIYHEEKYKENVHEEIEKFNQIHLEATKGRQSGGSTWTQRMANFYKDPFYINDGYKHVGKMLKQQGFRKGD</sequence>
<dbReference type="CDD" id="cd02146">
    <property type="entry name" value="NfsA-like"/>
    <property type="match status" value="1"/>
</dbReference>
<dbReference type="PIRSF" id="PIRSF005426">
    <property type="entry name" value="Frp"/>
    <property type="match status" value="1"/>
</dbReference>
<dbReference type="GO" id="GO:0008752">
    <property type="term" value="F:FMN reductase [NAD(P)H] activity"/>
    <property type="evidence" value="ECO:0007669"/>
    <property type="project" value="UniProtKB-EC"/>
</dbReference>
<evidence type="ECO:0000256" key="4">
    <source>
        <dbReference type="ARBA" id="ARBA00023002"/>
    </source>
</evidence>
<dbReference type="AlphaFoldDB" id="A0A852T689"/>
<accession>A0A852T689</accession>
<dbReference type="PANTHER" id="PTHR43425">
    <property type="entry name" value="OXYGEN-INSENSITIVE NADPH NITROREDUCTASE"/>
    <property type="match status" value="1"/>
</dbReference>
<reference evidence="8" key="2">
    <citation type="submission" date="2020-08" db="EMBL/GenBank/DDBJ databases">
        <title>The Agave Microbiome: Exploring the role of microbial communities in plant adaptations to desert environments.</title>
        <authorList>
            <person name="Partida-Martinez L.P."/>
        </authorList>
    </citation>
    <scope>NUCLEOTIDE SEQUENCE [LARGE SCALE GENOMIC DNA]</scope>
    <source>
        <strain evidence="8">AT2.8</strain>
    </source>
</reference>
<evidence type="ECO:0000256" key="2">
    <source>
        <dbReference type="ARBA" id="ARBA00022630"/>
    </source>
</evidence>
<evidence type="ECO:0000313" key="7">
    <source>
        <dbReference type="EMBL" id="NYE04252.1"/>
    </source>
</evidence>
<gene>
    <name evidence="7" type="ORF">F4694_000996</name>
</gene>
<evidence type="ECO:0000256" key="1">
    <source>
        <dbReference type="ARBA" id="ARBA00008366"/>
    </source>
</evidence>
<keyword evidence="4 5" id="KW-0560">Oxidoreductase</keyword>
<dbReference type="SUPFAM" id="SSF55469">
    <property type="entry name" value="FMN-dependent nitroreductase-like"/>
    <property type="match status" value="1"/>
</dbReference>
<evidence type="ECO:0000313" key="8">
    <source>
        <dbReference type="Proteomes" id="UP000548423"/>
    </source>
</evidence>
<feature type="domain" description="Nitroreductase" evidence="6">
    <location>
        <begin position="17"/>
        <end position="171"/>
    </location>
</feature>
<keyword evidence="3 5" id="KW-0288">FMN</keyword>
<dbReference type="EC" id="1.5.1.39" evidence="7"/>
<dbReference type="PANTHER" id="PTHR43425:SF2">
    <property type="entry name" value="OXYGEN-INSENSITIVE NADPH NITROREDUCTASE"/>
    <property type="match status" value="1"/>
</dbReference>
<dbReference type="InterPro" id="IPR016446">
    <property type="entry name" value="Flavin_OxRdtase_Frp"/>
</dbReference>
<keyword evidence="2 5" id="KW-0285">Flavoprotein</keyword>
<dbReference type="Gene3D" id="3.40.109.10">
    <property type="entry name" value="NADH Oxidase"/>
    <property type="match status" value="1"/>
</dbReference>
<name>A0A852T689_9BACI</name>
<comment type="similarity">
    <text evidence="1 5">Belongs to the flavin oxidoreductase frp family.</text>
</comment>
<evidence type="ECO:0000256" key="3">
    <source>
        <dbReference type="ARBA" id="ARBA00022643"/>
    </source>
</evidence>
<dbReference type="InterPro" id="IPR029479">
    <property type="entry name" value="Nitroreductase"/>
</dbReference>
<protein>
    <submittedName>
        <fullName evidence="7">FMN reductase [NAD(P)H]</fullName>
        <ecNumber evidence="7">1.5.1.39</ecNumber>
    </submittedName>
</protein>
<dbReference type="Proteomes" id="UP000548423">
    <property type="component" value="Unassembled WGS sequence"/>
</dbReference>
<dbReference type="Pfam" id="PF00881">
    <property type="entry name" value="Nitroreductase"/>
    <property type="match status" value="1"/>
</dbReference>
<reference evidence="8" key="1">
    <citation type="submission" date="2020-07" db="EMBL/GenBank/DDBJ databases">
        <authorList>
            <person name="Partida-Martinez L."/>
            <person name="Huntemann M."/>
            <person name="Clum A."/>
            <person name="Wang J."/>
            <person name="Palaniappan K."/>
            <person name="Ritter S."/>
            <person name="Chen I.-M."/>
            <person name="Stamatis D."/>
            <person name="Reddy T."/>
            <person name="O'Malley R."/>
            <person name="Daum C."/>
            <person name="Shapiro N."/>
            <person name="Ivanova N."/>
            <person name="Kyrpides N."/>
            <person name="Woyke T."/>
        </authorList>
    </citation>
    <scope>NUCLEOTIDE SEQUENCE [LARGE SCALE GENOMIC DNA]</scope>
    <source>
        <strain evidence="8">AT2.8</strain>
    </source>
</reference>
<evidence type="ECO:0000259" key="6">
    <source>
        <dbReference type="Pfam" id="PF00881"/>
    </source>
</evidence>
<keyword evidence="5" id="KW-0521">NADP</keyword>